<feature type="domain" description="BACON" evidence="1">
    <location>
        <begin position="351"/>
        <end position="394"/>
    </location>
</feature>
<feature type="domain" description="BACON" evidence="2">
    <location>
        <begin position="593"/>
        <end position="654"/>
    </location>
</feature>
<reference evidence="3" key="1">
    <citation type="submission" date="2021-03" db="EMBL/GenBank/DDBJ databases">
        <title>Acanthopleuribacteraceae sp. M133.</title>
        <authorList>
            <person name="Wang G."/>
        </authorList>
    </citation>
    <scope>NUCLEOTIDE SEQUENCE</scope>
    <source>
        <strain evidence="3">M133</strain>
    </source>
</reference>
<evidence type="ECO:0000259" key="2">
    <source>
        <dbReference type="Pfam" id="PF19190"/>
    </source>
</evidence>
<dbReference type="RefSeq" id="WP_237380784.1">
    <property type="nucleotide sequence ID" value="NZ_CP071793.1"/>
</dbReference>
<dbReference type="AlphaFoldDB" id="A0A8A4TPF0"/>
<gene>
    <name evidence="3" type="ORF">J3U87_34790</name>
</gene>
<dbReference type="InterPro" id="IPR013783">
    <property type="entry name" value="Ig-like_fold"/>
</dbReference>
<name>A0A8A4TPF0_SULCO</name>
<dbReference type="InterPro" id="IPR024361">
    <property type="entry name" value="BACON"/>
</dbReference>
<evidence type="ECO:0000259" key="1">
    <source>
        <dbReference type="Pfam" id="PF13004"/>
    </source>
</evidence>
<sequence>MAIHPNRTIRSAYFISLCLVLTSIGACQQNRQPETSEAAASPQPCRLDLSAPSAVHQAEAGNGSLKVTAEGDCAWTAEVSDSEWIELQQPQENELTYEITANTSGSARSAAISFKGEGRILRTFSVFQEGARCDLAVDPLSANVPADGTTGSLRITTDTNCQWTAERKVDWIQIDSFDIDRISYKIQPNTGASARAGAIQFLIDQKEMGSFWVFQEGVAQPSTGCNFSLDTAPISWRAKGGSAEIALRNEDKCLLQVTSDVDWVELPAEGLVPPGASSFSYRVLPNSGSRARTAVLSIAKAGEAEPQFAARLVLVQDARTCSVRLGQSRFDVLPNGSRLSLLVKADPGCRWKAESDASWIWLGKAEGDGDGEVSLEVTANQTGGSRIGTIRVADRALVIIQRGQPSCNLALKPESSAFGIGGGGGTFAVKTQDSCDWKAQSQTDWITIDEDSRGLSPERVHFTVEENRGIAPRTGTIRVGENIFSVTQNGVTPCFYALRPSHAEYDSHGGENSFRVSTRDYCDWQARSDVSWIQVAATADSAGEAFVRYVVEPHEGTGSRTGTITVGDSSFVVIQAGRLPCSVDLDRELIDMEAAGATFSVSVTTRANCVWSAGSPEPWIQLDQGAEGSGSGPLKVTIAANPNAEPREGTLRILNKALIVRQAGTGRYHYNVVVRDRDGNFLSGTKVTFHNGGHKLTQTTDQRGSASATFEENSGIAYSVNGTKRSFGDNRKLVHLMETEYPVALSLVIDEENRMDGTIWIRSQAAGIEMKTTPGTTVQLPYGTYYISYENEELIHTEVHTVRGISRIVIDIATMPNVYYRNLYRKNNELGLRDKVVATGDARRDGFPYFLARYWLARLYWDRDDRNAATDLLEDLFSHRDLWMSMNIKPHYVVAYLNCLEYRGAHELIADICEEEPLIQQFNQLRNGERDAYWRFQFLYHRIKALDRMAEQAREFKKRRYRKRIDRALTWIAELPVETLNSNPVRYQELKEIKARLDKRS</sequence>
<proteinExistence type="predicted"/>
<organism evidence="3 4">
    <name type="scientific">Sulfidibacter corallicola</name>
    <dbReference type="NCBI Taxonomy" id="2818388"/>
    <lineage>
        <taxon>Bacteria</taxon>
        <taxon>Pseudomonadati</taxon>
        <taxon>Acidobacteriota</taxon>
        <taxon>Holophagae</taxon>
        <taxon>Acanthopleuribacterales</taxon>
        <taxon>Acanthopleuribacteraceae</taxon>
        <taxon>Sulfidibacter</taxon>
    </lineage>
</organism>
<dbReference type="KEGG" id="scor:J3U87_34790"/>
<keyword evidence="4" id="KW-1185">Reference proteome</keyword>
<dbReference type="PROSITE" id="PS51257">
    <property type="entry name" value="PROKAR_LIPOPROTEIN"/>
    <property type="match status" value="1"/>
</dbReference>
<protein>
    <recommendedName>
        <fullName evidence="1 2">BACON domain-containing protein</fullName>
    </recommendedName>
</protein>
<feature type="domain" description="BACON" evidence="1">
    <location>
        <begin position="437"/>
        <end position="488"/>
    </location>
</feature>
<accession>A0A8A4TPF0</accession>
<dbReference type="Gene3D" id="2.60.40.10">
    <property type="entry name" value="Immunoglobulins"/>
    <property type="match status" value="7"/>
</dbReference>
<dbReference type="Pfam" id="PF13004">
    <property type="entry name" value="BACON"/>
    <property type="match status" value="3"/>
</dbReference>
<dbReference type="Proteomes" id="UP000663929">
    <property type="component" value="Chromosome"/>
</dbReference>
<evidence type="ECO:0000313" key="3">
    <source>
        <dbReference type="EMBL" id="QTD50781.1"/>
    </source>
</evidence>
<evidence type="ECO:0000313" key="4">
    <source>
        <dbReference type="Proteomes" id="UP000663929"/>
    </source>
</evidence>
<dbReference type="CDD" id="cd14948">
    <property type="entry name" value="BACON"/>
    <property type="match status" value="5"/>
</dbReference>
<dbReference type="EMBL" id="CP071793">
    <property type="protein sequence ID" value="QTD50781.1"/>
    <property type="molecule type" value="Genomic_DNA"/>
</dbReference>
<feature type="domain" description="BACON" evidence="1">
    <location>
        <begin position="80"/>
        <end position="129"/>
    </location>
</feature>
<dbReference type="Pfam" id="PF19190">
    <property type="entry name" value="BACON_2"/>
    <property type="match status" value="1"/>
</dbReference>